<accession>A0A0A2SV37</accession>
<dbReference type="InterPro" id="IPR053967">
    <property type="entry name" value="LlgE_F_G-like_D1"/>
</dbReference>
<evidence type="ECO:0000259" key="5">
    <source>
        <dbReference type="Pfam" id="PF06429"/>
    </source>
</evidence>
<evidence type="ECO:0000256" key="3">
    <source>
        <dbReference type="ARBA" id="ARBA00023143"/>
    </source>
</evidence>
<dbReference type="PANTHER" id="PTHR30435">
    <property type="entry name" value="FLAGELLAR PROTEIN"/>
    <property type="match status" value="1"/>
</dbReference>
<name>A0A0A2SV37_9GAMM</name>
<dbReference type="InterPro" id="IPR037925">
    <property type="entry name" value="FlgE/F/G-like"/>
</dbReference>
<protein>
    <submittedName>
        <fullName evidence="7">Uncharacterized protein</fullName>
    </submittedName>
</protein>
<gene>
    <name evidence="7" type="ORF">EP47_09150</name>
</gene>
<dbReference type="Pfam" id="PF22692">
    <property type="entry name" value="LlgE_F_G_D1"/>
    <property type="match status" value="1"/>
</dbReference>
<comment type="subcellular location">
    <subcellularLocation>
        <location evidence="1 4">Bacterial flagellum basal body</location>
    </subcellularLocation>
</comment>
<dbReference type="Pfam" id="PF06429">
    <property type="entry name" value="Flg_bbr_C"/>
    <property type="match status" value="1"/>
</dbReference>
<dbReference type="InterPro" id="IPR010930">
    <property type="entry name" value="Flg_bb/hook_C_dom"/>
</dbReference>
<evidence type="ECO:0000313" key="7">
    <source>
        <dbReference type="EMBL" id="KGP63289.1"/>
    </source>
</evidence>
<dbReference type="STRING" id="1498499.EP47_09150"/>
<evidence type="ECO:0000256" key="4">
    <source>
        <dbReference type="RuleBase" id="RU362116"/>
    </source>
</evidence>
<dbReference type="EMBL" id="JNCF01000020">
    <property type="protein sequence ID" value="KGP63289.1"/>
    <property type="molecule type" value="Genomic_DNA"/>
</dbReference>
<dbReference type="GO" id="GO:0009425">
    <property type="term" value="C:bacterial-type flagellum basal body"/>
    <property type="evidence" value="ECO:0007669"/>
    <property type="project" value="UniProtKB-SubCell"/>
</dbReference>
<dbReference type="SUPFAM" id="SSF117143">
    <property type="entry name" value="Flagellar hook protein flgE"/>
    <property type="match status" value="1"/>
</dbReference>
<evidence type="ECO:0000259" key="6">
    <source>
        <dbReference type="Pfam" id="PF22692"/>
    </source>
</evidence>
<dbReference type="NCBIfam" id="TIGR03506">
    <property type="entry name" value="FlgEFG_subfam"/>
    <property type="match status" value="1"/>
</dbReference>
<comment type="caution">
    <text evidence="7">The sequence shown here is derived from an EMBL/GenBank/DDBJ whole genome shotgun (WGS) entry which is preliminary data.</text>
</comment>
<feature type="domain" description="Flagellar basal-body/hook protein C-terminal" evidence="5">
    <location>
        <begin position="186"/>
        <end position="226"/>
    </location>
</feature>
<dbReference type="PANTHER" id="PTHR30435:SF19">
    <property type="entry name" value="FLAGELLAR BASAL-BODY ROD PROTEIN FLGG"/>
    <property type="match status" value="1"/>
</dbReference>
<evidence type="ECO:0000256" key="1">
    <source>
        <dbReference type="ARBA" id="ARBA00004117"/>
    </source>
</evidence>
<comment type="similarity">
    <text evidence="2 4">Belongs to the flagella basal body rod proteins family.</text>
</comment>
<organism evidence="7 8">
    <name type="scientific">Legionella norrlandica</name>
    <dbReference type="NCBI Taxonomy" id="1498499"/>
    <lineage>
        <taxon>Bacteria</taxon>
        <taxon>Pseudomonadati</taxon>
        <taxon>Pseudomonadota</taxon>
        <taxon>Gammaproteobacteria</taxon>
        <taxon>Legionellales</taxon>
        <taxon>Legionellaceae</taxon>
        <taxon>Legionella</taxon>
    </lineage>
</organism>
<evidence type="ECO:0000256" key="2">
    <source>
        <dbReference type="ARBA" id="ARBA00009677"/>
    </source>
</evidence>
<keyword evidence="8" id="KW-1185">Reference proteome</keyword>
<keyword evidence="3 4" id="KW-0975">Bacterial flagellum</keyword>
<dbReference type="Proteomes" id="UP000054422">
    <property type="component" value="Unassembled WGS sequence"/>
</dbReference>
<proteinExistence type="inferred from homology"/>
<dbReference type="OrthoDB" id="8578401at2"/>
<dbReference type="AlphaFoldDB" id="A0A0A2SV37"/>
<evidence type="ECO:0000313" key="8">
    <source>
        <dbReference type="Proteomes" id="UP000054422"/>
    </source>
</evidence>
<dbReference type="InterPro" id="IPR020013">
    <property type="entry name" value="Flagellar_FlgE/F/G"/>
</dbReference>
<reference evidence="7 8" key="1">
    <citation type="submission" date="2014-05" db="EMBL/GenBank/DDBJ databases">
        <authorList>
            <person name="Rizzardi K."/>
            <person name="Winiecka-Krusnell J."/>
            <person name="Ramliden M."/>
            <person name="Alm E."/>
            <person name="Andersson S."/>
            <person name="Byfors S."/>
        </authorList>
    </citation>
    <scope>NUCLEOTIDE SEQUENCE [LARGE SCALE GENOMIC DNA]</scope>
    <source>
        <strain evidence="7 8">LEGN</strain>
    </source>
</reference>
<dbReference type="GO" id="GO:0071978">
    <property type="term" value="P:bacterial-type flagellum-dependent swarming motility"/>
    <property type="evidence" value="ECO:0007669"/>
    <property type="project" value="TreeGrafter"/>
</dbReference>
<feature type="domain" description="Flagellar hook protein FlgE/F/G-like D1" evidence="6">
    <location>
        <begin position="80"/>
        <end position="141"/>
    </location>
</feature>
<sequence>MFDAITATQLAMEVDQLKLQSVSQNIANMHTPGFKRQLLEITSFNDQLQPNGYELNQQLQRTQISTQGVFTQTDRHQDLALAGDGYFQVQNQQGIFYTRRGDFQINSQGELCTATGETLLGQNGTIRVDDNNFTIDAQGILYINHRKVDQLEIVQFKQSNNLEYVGNGLYQSEDSPTPVENTRVLQGFLEQSNVKSIDEMLDMVMFSRHFQANQRVVRIADNLMHLAINQLGEGNV</sequence>
<dbReference type="RefSeq" id="WP_035889150.1">
    <property type="nucleotide sequence ID" value="NZ_JNCF01000020.1"/>
</dbReference>